<dbReference type="Gene3D" id="3.40.50.720">
    <property type="entry name" value="NAD(P)-binding Rossmann-like Domain"/>
    <property type="match status" value="1"/>
</dbReference>
<dbReference type="Proteomes" id="UP001595833">
    <property type="component" value="Unassembled WGS sequence"/>
</dbReference>
<dbReference type="InterPro" id="IPR050091">
    <property type="entry name" value="PKS_NRPS_Biosynth_Enz"/>
</dbReference>
<dbReference type="Pfam" id="PF08659">
    <property type="entry name" value="KR"/>
    <property type="match status" value="1"/>
</dbReference>
<dbReference type="EMBL" id="JBHSJB010000032">
    <property type="protein sequence ID" value="MFC5058413.1"/>
    <property type="molecule type" value="Genomic_DNA"/>
</dbReference>
<evidence type="ECO:0000313" key="5">
    <source>
        <dbReference type="Proteomes" id="UP001595833"/>
    </source>
</evidence>
<evidence type="ECO:0000259" key="3">
    <source>
        <dbReference type="SMART" id="SM00822"/>
    </source>
</evidence>
<dbReference type="InterPro" id="IPR013968">
    <property type="entry name" value="PKS_KR"/>
</dbReference>
<evidence type="ECO:0000256" key="2">
    <source>
        <dbReference type="ARBA" id="ARBA00022553"/>
    </source>
</evidence>
<feature type="domain" description="Ketoreductase" evidence="3">
    <location>
        <begin position="204"/>
        <end position="424"/>
    </location>
</feature>
<sequence>MTGGLVRQALSPHPLGRLDPPPPGALTGRTALVLNGTAALRASVADAVRALGGEVRDDAGAPVDVVVDLALCGTGGEDWRTAMRRTVEALRAVYGDWAGEAVAGRLRYLAVTSLGGTMGLADHPDALPLSGAWAGLAKTLPREFPVCAVRVVDLGPVGDPGEALVAELLADGPLEVGVRGDRRWTILPRAADADGAEIAVAPTDVLLITGGGRGIGFEFALDVARRTGCEVVVSGRGALPGPEEGWAAADDGRFEELVKAAYRDRADPLPVVRARVRRMRETREVVANLARARAVGARVRYEVCDVTDAASVSALVASAGPRLAFVVHNAGVDAPTRLANKTPEQVLDVIAVKVDGFSHVLAALGDRPLKALCAVGSLTGRYGGMVGQVDYAAANEGLARLAMWAGHRLPYPVKSLSWPTWDGLGLITNLEAAARYMRPISVEAGLAAWRSELTRAGSGEIGFLSDIGAVTPGQLAGLVVPSDWENRASLLTRRFLLGTVTAHEPGRLFDTAHRLGAGWAAFLDDVRTGGAPGVPVSVALEYLLAGAEWLAPPIGPVAVAAAEDLWAWPAGLAVPHGSCVLGRRARVVGTSDRWRVRVELLRAGQPVAGAVVVFGPRPEPRWSPAPAASPRRSAAGYRWRPYAVDVGPWRAGDGGWTTSVRPSRPADLVVRTDPPEFRLPVGHLEAALAVSRAREGAARWRADRLDLHGEGPGAAARDVTASGDDYLVTGDGGVPLISVSGSRWVPA</sequence>
<organism evidence="4 5">
    <name type="scientific">Saccharothrix xinjiangensis</name>
    <dbReference type="NCBI Taxonomy" id="204798"/>
    <lineage>
        <taxon>Bacteria</taxon>
        <taxon>Bacillati</taxon>
        <taxon>Actinomycetota</taxon>
        <taxon>Actinomycetes</taxon>
        <taxon>Pseudonocardiales</taxon>
        <taxon>Pseudonocardiaceae</taxon>
        <taxon>Saccharothrix</taxon>
    </lineage>
</organism>
<comment type="caution">
    <text evidence="4">The sequence shown here is derived from an EMBL/GenBank/DDBJ whole genome shotgun (WGS) entry which is preliminary data.</text>
</comment>
<dbReference type="PANTHER" id="PTHR43775:SF37">
    <property type="entry name" value="SI:DKEY-61P9.11"/>
    <property type="match status" value="1"/>
</dbReference>
<proteinExistence type="predicted"/>
<dbReference type="PANTHER" id="PTHR43775">
    <property type="entry name" value="FATTY ACID SYNTHASE"/>
    <property type="match status" value="1"/>
</dbReference>
<evidence type="ECO:0000256" key="1">
    <source>
        <dbReference type="ARBA" id="ARBA00022450"/>
    </source>
</evidence>
<dbReference type="InterPro" id="IPR057326">
    <property type="entry name" value="KR_dom"/>
</dbReference>
<gene>
    <name evidence="4" type="ORF">ACFPFM_32280</name>
</gene>
<reference evidence="5" key="1">
    <citation type="journal article" date="2019" name="Int. J. Syst. Evol. Microbiol.">
        <title>The Global Catalogue of Microorganisms (GCM) 10K type strain sequencing project: providing services to taxonomists for standard genome sequencing and annotation.</title>
        <authorList>
            <consortium name="The Broad Institute Genomics Platform"/>
            <consortium name="The Broad Institute Genome Sequencing Center for Infectious Disease"/>
            <person name="Wu L."/>
            <person name="Ma J."/>
        </authorList>
    </citation>
    <scope>NUCLEOTIDE SEQUENCE [LARGE SCALE GENOMIC DNA]</scope>
    <source>
        <strain evidence="5">KCTC 12848</strain>
    </source>
</reference>
<dbReference type="InterPro" id="IPR036291">
    <property type="entry name" value="NAD(P)-bd_dom_sf"/>
</dbReference>
<dbReference type="SUPFAM" id="SSF51735">
    <property type="entry name" value="NAD(P)-binding Rossmann-fold domains"/>
    <property type="match status" value="2"/>
</dbReference>
<keyword evidence="1" id="KW-0596">Phosphopantetheine</keyword>
<name>A0ABV9Y9Z8_9PSEU</name>
<keyword evidence="2" id="KW-0597">Phosphoprotein</keyword>
<dbReference type="SMART" id="SM00822">
    <property type="entry name" value="PKS_KR"/>
    <property type="match status" value="1"/>
</dbReference>
<dbReference type="RefSeq" id="WP_344041052.1">
    <property type="nucleotide sequence ID" value="NZ_BAAAKE010000027.1"/>
</dbReference>
<accession>A0ABV9Y9Z8</accession>
<protein>
    <submittedName>
        <fullName evidence="4">SDR family NAD(P)-dependent oxidoreductase</fullName>
    </submittedName>
</protein>
<evidence type="ECO:0000313" key="4">
    <source>
        <dbReference type="EMBL" id="MFC5058413.1"/>
    </source>
</evidence>
<keyword evidence="5" id="KW-1185">Reference proteome</keyword>